<reference evidence="1" key="5">
    <citation type="journal article" date="2016" name="MSphere">
        <title>Complete Genome Sequence of Elephant Endotheliotropic Herpesvirus 4, the First Example of a GC-Rich Branch Proboscivirus.</title>
        <authorList>
            <person name="Ling P.D."/>
            <person name="Long S.Y."/>
            <person name="Fuery A."/>
            <person name="Peng R.S."/>
            <person name="Heaggans S.Y."/>
            <person name="Qin X."/>
            <person name="Worley K.C."/>
            <person name="Dugan S."/>
            <person name="Hayward G.S."/>
        </authorList>
    </citation>
    <scope>NUCLEOTIDE SEQUENCE</scope>
    <source>
        <strain evidence="1">Nyah NAP97</strain>
    </source>
</reference>
<dbReference type="EMBL" id="MN373268">
    <property type="protein sequence ID" value="QOE74470.1"/>
    <property type="molecule type" value="Genomic_DNA"/>
</dbReference>
<evidence type="ECO:0000313" key="1">
    <source>
        <dbReference type="EMBL" id="QOE74470.1"/>
    </source>
</evidence>
<gene>
    <name evidence="1" type="primary">E37</name>
</gene>
<dbReference type="KEGG" id="vg:80541587"/>
<keyword evidence="2" id="KW-1185">Reference proteome</keyword>
<sequence>MLNLILNTLFICILTGIQSLNGESSTSLSQTSPTATKLASTTIPITSTLTTETSATPPDNTTQNTSTATIVSTTQPSNTFSGSNSISLYTEPGTGSLTSISSPVSRTNVSSVSAEHTFVNLLSNTIEGNTSAAVSVLSKNVKGSDNTSEVNTWSVHRTLESSTVPSSFSSDTTMRYSAKLSSSATVIPTRKYIQLSTTKRTKGNDDTSTGQTSFTNIKNVQYTSLYNTNQDSQTSTTHDAASFVASHMNLPSTTKPGTIFTHSTTPRSITPKSILITNKSNIMNKSFHSTVTYYNINNTSETFHPTTDGTLQPATRKTLYDTITTALVPDFGKTNYKTNLDIINTTPFELTTNITNNYTYEKILIPRSSYTSVHRVNTVRASENPNTLLSSRTLQLNTSFSDSLAASTKAQKLYLDNITECVNATDIPPTEPVTNYTENFTYKVTNTTDLYPTEISTNTSLECKNISKQQIKNITYVFDPVHSGALTSIFLTKSDPLRELFHVLDAPTVHSTEANETHTELCKHLEEAAPQDPYFTFNISFNDAQMITSLDKCVDKNYGFLYSYSPSTSWSRYSQGTFLTVISKVLQYYNLLRWLPNFQKTLDNHRCQSAYRCKYVKEEQDSHLFEIKECRRRRQQQHHVISWGLCNNYFVPTGGVKSILVSQ</sequence>
<evidence type="ECO:0000313" key="2">
    <source>
        <dbReference type="Proteomes" id="UP001162024"/>
    </source>
</evidence>
<dbReference type="RefSeq" id="YP_010802804.1">
    <property type="nucleotide sequence ID" value="NC_077039.1"/>
</dbReference>
<dbReference type="GeneID" id="80541587"/>
<reference evidence="1" key="7">
    <citation type="submission" date="2019-08" db="EMBL/GenBank/DDBJ databases">
        <title>Complete Genome Assembly and Annotation of EEHV3A the First Example of a GC-Branch African Elephant Endotheliotrophic Herpesvirus Associated with Lethal Hemorrhagic Disease.</title>
        <authorList>
            <person name="Tan J."/>
            <person name="Ling P.D."/>
            <person name="Worley K."/>
            <person name="Proudfoot J."/>
            <person name="Bowman M."/>
            <person name="Qin X."/>
            <person name="Latimer E.M."/>
            <person name="Holder K."/>
            <person name="Fayette M."/>
            <person name="Nodolf S."/>
            <person name="Heaggans S.Y."/>
            <person name="Zong J.-C."/>
            <person name="Pearson V.R."/>
            <person name="Hayward G.S."/>
        </authorList>
    </citation>
    <scope>NUCLEOTIDE SEQUENCE</scope>
    <source>
        <strain evidence="1">Nyah NAP97</strain>
    </source>
</reference>
<reference evidence="1" key="3">
    <citation type="journal article" date="2014" name="J. Virol.">
        <title>Comparative genome analysis of four elephant endotheliotropic herpesviruses, EEHV3, EEHV4, EEHV5, and EEHV6, from cases of hemorrhagic disease or viremia.</title>
        <authorList>
            <person name="Zong JC"/>
            <person name="Latimer EM"/>
            <person name="Long SY"/>
            <person name="Richman LK"/>
            <person name="Heaggans SY"/>
            <person name="Hayward GS."/>
        </authorList>
    </citation>
    <scope>NUCLEOTIDE SEQUENCE</scope>
    <source>
        <strain evidence="1">Nyah NAP97</strain>
    </source>
</reference>
<dbReference type="Proteomes" id="UP001162024">
    <property type="component" value="Segment"/>
</dbReference>
<name>A0A866VT76_9BETA</name>
<reference evidence="1" key="1">
    <citation type="journal article" date="2009" name="Vet. Pathol.">
        <title>Clinico-pathologic features of fatal disease attributed to new variants of endotheliotropic herpesviruses in two Asian elephants (Elephas maximus).</title>
        <authorList>
            <person name="Garner M.M."/>
            <person name="Helmick K."/>
            <person name="Ochsenreiter J."/>
            <person name="Richman L.K."/>
            <person name="Latimer E."/>
            <person name="Wise A.G."/>
            <person name="Maes R.K."/>
            <person name="Kiupel M."/>
            <person name="Nordhausen R.W."/>
            <person name="Zong J.C."/>
            <person name="Hayward G.S."/>
        </authorList>
    </citation>
    <scope>NUCLEOTIDE SEQUENCE</scope>
    <source>
        <strain evidence="1">Nyah NAP97</strain>
    </source>
</reference>
<organism evidence="1 2">
    <name type="scientific">Elephant endotheliotropic herpesvirus 3A</name>
    <dbReference type="NCBI Taxonomy" id="1329409"/>
    <lineage>
        <taxon>Viruses</taxon>
        <taxon>Duplodnaviria</taxon>
        <taxon>Heunggongvirae</taxon>
        <taxon>Peploviricota</taxon>
        <taxon>Herviviricetes</taxon>
        <taxon>Herpesvirales</taxon>
        <taxon>Orthoherpesviridae</taxon>
        <taxon>Betaherpesvirinae</taxon>
        <taxon>Proboscivirus</taxon>
        <taxon>Elephant endotheliotropic herpesvirus 3</taxon>
    </lineage>
</organism>
<reference evidence="1" key="6">
    <citation type="journal article" date="2016" name="MSphere">
        <title>Comparison of the Gene Coding Contents and Other Unusual Features of the GC-Rich and AT-Rich Branch Probosciviruses.</title>
        <authorList>
            <person name="Ling P.D."/>
            <person name="Long S.Y."/>
            <person name="Zong J.C."/>
            <person name="Heaggans S.Y."/>
            <person name="Qin X."/>
            <person name="Hayward G.S."/>
        </authorList>
    </citation>
    <scope>NUCLEOTIDE SEQUENCE</scope>
    <source>
        <strain evidence="1">Nyah NAP97</strain>
    </source>
</reference>
<accession>A0A866VT76</accession>
<protein>
    <submittedName>
        <fullName evidence="1">Glycoprotein ORF-O</fullName>
    </submittedName>
</protein>
<reference evidence="1" key="4">
    <citation type="journal article" date="2016" name="ILAR J">
        <title>Review of Elephant Endotheliotropic Herpesviruses and Acute Hemorrhagic Disease.</title>
        <authorList>
            <person name="Long S.Y."/>
            <person name="Latimer E.M."/>
            <person name="Hayward G.S."/>
        </authorList>
    </citation>
    <scope>NUCLEOTIDE SEQUENCE</scope>
    <source>
        <strain evidence="1">Nyah NAP97</strain>
    </source>
</reference>
<proteinExistence type="predicted"/>
<reference evidence="1" key="2">
    <citation type="journal article" date="2013" name="Genome Announc.">
        <title>Complete Genome Sequence of Elephant Endotheliotropic Herpesvirus 1A.</title>
        <authorList>
            <person name="Ling P.D."/>
            <person name="Reid J.G."/>
            <person name="Qin X."/>
            <person name="Muzny D.M."/>
            <person name="Gibbs R."/>
            <person name="Petrosino J."/>
            <person name="Peng R."/>
            <person name="Zong J.C."/>
            <person name="Heaggans S.Y."/>
            <person name="Hayward G.S."/>
        </authorList>
    </citation>
    <scope>NUCLEOTIDE SEQUENCE</scope>
    <source>
        <strain evidence="1">Nyah NAP97</strain>
    </source>
</reference>